<evidence type="ECO:0000313" key="2">
    <source>
        <dbReference type="EMBL" id="OUQ11307.1"/>
    </source>
</evidence>
<dbReference type="InterPro" id="IPR016181">
    <property type="entry name" value="Acyl_CoA_acyltransferase"/>
</dbReference>
<dbReference type="AlphaFoldDB" id="A0A1Y4R182"/>
<evidence type="ECO:0000259" key="1">
    <source>
        <dbReference type="PROSITE" id="PS51186"/>
    </source>
</evidence>
<evidence type="ECO:0000313" key="3">
    <source>
        <dbReference type="Proteomes" id="UP000196074"/>
    </source>
</evidence>
<dbReference type="SUPFAM" id="SSF55729">
    <property type="entry name" value="Acyl-CoA N-acyltransferases (Nat)"/>
    <property type="match status" value="1"/>
</dbReference>
<dbReference type="PROSITE" id="PS51186">
    <property type="entry name" value="GNAT"/>
    <property type="match status" value="1"/>
</dbReference>
<accession>A0A1Y4R182</accession>
<reference evidence="3" key="1">
    <citation type="submission" date="2017-04" db="EMBL/GenBank/DDBJ databases">
        <title>Function of individual gut microbiota members based on whole genome sequencing of pure cultures obtained from chicken caecum.</title>
        <authorList>
            <person name="Medvecky M."/>
            <person name="Cejkova D."/>
            <person name="Polansky O."/>
            <person name="Karasova D."/>
            <person name="Kubasova T."/>
            <person name="Cizek A."/>
            <person name="Rychlik I."/>
        </authorList>
    </citation>
    <scope>NUCLEOTIDE SEQUENCE [LARGE SCALE GENOMIC DNA]</scope>
    <source>
        <strain evidence="3">An144</strain>
    </source>
</reference>
<feature type="domain" description="N-acetyltransferase" evidence="1">
    <location>
        <begin position="1"/>
        <end position="150"/>
    </location>
</feature>
<proteinExistence type="predicted"/>
<keyword evidence="2" id="KW-0808">Transferase</keyword>
<dbReference type="Pfam" id="PF00583">
    <property type="entry name" value="Acetyltransf_1"/>
    <property type="match status" value="1"/>
</dbReference>
<organism evidence="2 3">
    <name type="scientific">Enterococcus cecorum</name>
    <dbReference type="NCBI Taxonomy" id="44008"/>
    <lineage>
        <taxon>Bacteria</taxon>
        <taxon>Bacillati</taxon>
        <taxon>Bacillota</taxon>
        <taxon>Bacilli</taxon>
        <taxon>Lactobacillales</taxon>
        <taxon>Enterococcaceae</taxon>
        <taxon>Enterococcus</taxon>
    </lineage>
</organism>
<dbReference type="PANTHER" id="PTHR43617:SF2">
    <property type="entry name" value="UPF0039 PROTEIN SLL0451"/>
    <property type="match status" value="1"/>
</dbReference>
<dbReference type="Proteomes" id="UP000196074">
    <property type="component" value="Unassembled WGS sequence"/>
</dbReference>
<comment type="caution">
    <text evidence="2">The sequence shown here is derived from an EMBL/GenBank/DDBJ whole genome shotgun (WGS) entry which is preliminary data.</text>
</comment>
<dbReference type="PANTHER" id="PTHR43617">
    <property type="entry name" value="L-AMINO ACID N-ACETYLTRANSFERASE"/>
    <property type="match status" value="1"/>
</dbReference>
<sequence length="169" mass="18520">MQIRKETSTDYDKVYQVIHQAFEQAEHADGNEADLVTALRKGSAFIPELSLVAEIEGKIVGHILFTKGQIADKTVLALAPLAVLPNYQGQGIGAALVNEGHRIARQLGYDYVIVLGGAYYQRFGYVSASSLGITAPFEVPDEYFMAKKLNPHAEKVNGVMNYAKEFGIE</sequence>
<dbReference type="InterPro" id="IPR000182">
    <property type="entry name" value="GNAT_dom"/>
</dbReference>
<name>A0A1Y4R182_9ENTE</name>
<dbReference type="Gene3D" id="3.40.630.30">
    <property type="match status" value="1"/>
</dbReference>
<protein>
    <submittedName>
        <fullName evidence="2">N-acetyltransferase</fullName>
    </submittedName>
</protein>
<dbReference type="CDD" id="cd04301">
    <property type="entry name" value="NAT_SF"/>
    <property type="match status" value="1"/>
</dbReference>
<dbReference type="RefSeq" id="WP_047241668.1">
    <property type="nucleotide sequence ID" value="NZ_CP010064.1"/>
</dbReference>
<dbReference type="InterPro" id="IPR050276">
    <property type="entry name" value="MshD_Acetyltransferase"/>
</dbReference>
<dbReference type="EMBL" id="NFLC01000003">
    <property type="protein sequence ID" value="OUQ11307.1"/>
    <property type="molecule type" value="Genomic_DNA"/>
</dbReference>
<dbReference type="GO" id="GO:0016747">
    <property type="term" value="F:acyltransferase activity, transferring groups other than amino-acyl groups"/>
    <property type="evidence" value="ECO:0007669"/>
    <property type="project" value="InterPro"/>
</dbReference>
<gene>
    <name evidence="2" type="ORF">B5E88_02300</name>
</gene>